<organism evidence="2 3">
    <name type="scientific">Shewanella benthica KT99</name>
    <dbReference type="NCBI Taxonomy" id="314608"/>
    <lineage>
        <taxon>Bacteria</taxon>
        <taxon>Pseudomonadati</taxon>
        <taxon>Pseudomonadota</taxon>
        <taxon>Gammaproteobacteria</taxon>
        <taxon>Alteromonadales</taxon>
        <taxon>Shewanellaceae</taxon>
        <taxon>Shewanella</taxon>
    </lineage>
</organism>
<protein>
    <recommendedName>
        <fullName evidence="1">Selenocysteine-specific elongation factor beta-barrel domain-containing protein</fullName>
    </recommendedName>
</protein>
<comment type="caution">
    <text evidence="2">The sequence shown here is derived from an EMBL/GenBank/DDBJ whole genome shotgun (WGS) entry which is preliminary data.</text>
</comment>
<reference evidence="2 3" key="1">
    <citation type="submission" date="2007-10" db="EMBL/GenBank/DDBJ databases">
        <authorList>
            <person name="Yayanos A."/>
            <person name="Ferriera S."/>
            <person name="Johnson J."/>
            <person name="Kravitz S."/>
            <person name="Halpern A."/>
            <person name="Remington K."/>
            <person name="Beeson K."/>
            <person name="Tran B."/>
            <person name="Rogers Y.-H."/>
            <person name="Friedman R."/>
            <person name="Venter J.C."/>
        </authorList>
    </citation>
    <scope>NUCLEOTIDE SEQUENCE [LARGE SCALE GENOMIC DNA]</scope>
    <source>
        <strain evidence="2 3">KT99</strain>
    </source>
</reference>
<dbReference type="EMBL" id="ABIC01000006">
    <property type="protein sequence ID" value="EDQ01888.1"/>
    <property type="molecule type" value="Genomic_DNA"/>
</dbReference>
<name>A9D1N4_9GAMM</name>
<proteinExistence type="predicted"/>
<gene>
    <name evidence="2" type="ORF">KT99_08273</name>
</gene>
<evidence type="ECO:0000259" key="1">
    <source>
        <dbReference type="Pfam" id="PF25461"/>
    </source>
</evidence>
<evidence type="ECO:0000313" key="3">
    <source>
        <dbReference type="Proteomes" id="UP000005839"/>
    </source>
</evidence>
<evidence type="ECO:0000313" key="2">
    <source>
        <dbReference type="EMBL" id="EDQ01888.1"/>
    </source>
</evidence>
<dbReference type="Pfam" id="PF25461">
    <property type="entry name" value="Beta-barrel_SelB"/>
    <property type="match status" value="1"/>
</dbReference>
<feature type="domain" description="Selenocysteine-specific elongation factor beta-barrel" evidence="1">
    <location>
        <begin position="26"/>
        <end position="76"/>
    </location>
</feature>
<keyword evidence="3" id="KW-1185">Reference proteome</keyword>
<dbReference type="Proteomes" id="UP000005839">
    <property type="component" value="Unassembled WGS sequence"/>
</dbReference>
<dbReference type="AlphaFoldDB" id="A9D1N4"/>
<dbReference type="InterPro" id="IPR057335">
    <property type="entry name" value="Beta-barrel_SelB"/>
</dbReference>
<sequence length="77" mass="8481">MLTDRVNLISVDSHLGLQRGDWLTELTPLQALEGHRALVELQFEPPMSLTHHDKLIVRDTAASSTLGGAQVLELRPA</sequence>
<accession>A9D1N4</accession>